<dbReference type="EMBL" id="BPQF01000019">
    <property type="protein sequence ID" value="GJD41282.1"/>
    <property type="molecule type" value="Genomic_DNA"/>
</dbReference>
<comment type="caution">
    <text evidence="1">The sequence shown here is derived from an EMBL/GenBank/DDBJ whole genome shotgun (WGS) entry which is preliminary data.</text>
</comment>
<evidence type="ECO:0000313" key="2">
    <source>
        <dbReference type="Proteomes" id="UP001055307"/>
    </source>
</evidence>
<evidence type="ECO:0000313" key="1">
    <source>
        <dbReference type="EMBL" id="GJD41282.1"/>
    </source>
</evidence>
<accession>A0AAV4ZCG3</accession>
<proteinExistence type="predicted"/>
<keyword evidence="2" id="KW-1185">Reference proteome</keyword>
<sequence length="73" mass="8006">MKRIPISAARQIAEAYGYDQVVIYARKVGDDPAPHGEHMTTYGANKEHCSVASRIADTLQAFMGWKPATKDVA</sequence>
<dbReference type="Proteomes" id="UP001055307">
    <property type="component" value="Unassembled WGS sequence"/>
</dbReference>
<reference evidence="1" key="1">
    <citation type="journal article" date="2016" name="Front. Microbiol.">
        <title>Genome Sequence of the Piezophilic, Mesophilic Sulfate-Reducing Bacterium Desulfovibrio indicus J2T.</title>
        <authorList>
            <person name="Cao J."/>
            <person name="Maignien L."/>
            <person name="Shao Z."/>
            <person name="Alain K."/>
            <person name="Jebbar M."/>
        </authorList>
    </citation>
    <scope>NUCLEOTIDE SEQUENCE</scope>
    <source>
        <strain evidence="1">DSM 21893</strain>
    </source>
</reference>
<protein>
    <submittedName>
        <fullName evidence="1">Uncharacterized protein</fullName>
    </submittedName>
</protein>
<gene>
    <name evidence="1" type="ORF">OICFNHDK_3765</name>
</gene>
<organism evidence="1 2">
    <name type="scientific">Methylobacterium bullatum</name>
    <dbReference type="NCBI Taxonomy" id="570505"/>
    <lineage>
        <taxon>Bacteria</taxon>
        <taxon>Pseudomonadati</taxon>
        <taxon>Pseudomonadota</taxon>
        <taxon>Alphaproteobacteria</taxon>
        <taxon>Hyphomicrobiales</taxon>
        <taxon>Methylobacteriaceae</taxon>
        <taxon>Methylobacterium</taxon>
    </lineage>
</organism>
<reference evidence="1" key="2">
    <citation type="submission" date="2021-08" db="EMBL/GenBank/DDBJ databases">
        <authorList>
            <person name="Tani A."/>
            <person name="Ola A."/>
            <person name="Ogura Y."/>
            <person name="Katsura K."/>
            <person name="Hayashi T."/>
        </authorList>
    </citation>
    <scope>NUCLEOTIDE SEQUENCE</scope>
    <source>
        <strain evidence="1">DSM 21893</strain>
    </source>
</reference>
<dbReference type="AlphaFoldDB" id="A0AAV4ZCG3"/>
<dbReference type="RefSeq" id="WP_210322764.1">
    <property type="nucleotide sequence ID" value="NZ_BPQF01000019.1"/>
</dbReference>
<name>A0AAV4ZCG3_9HYPH</name>